<dbReference type="GO" id="GO:0009236">
    <property type="term" value="P:cobalamin biosynthetic process"/>
    <property type="evidence" value="ECO:0007669"/>
    <property type="project" value="UniProtKB-KW"/>
</dbReference>
<evidence type="ECO:0000256" key="3">
    <source>
        <dbReference type="ARBA" id="ARBA00011991"/>
    </source>
</evidence>
<keyword evidence="6 10" id="KW-0328">Glycosyltransferase</keyword>
<evidence type="ECO:0000313" key="10">
    <source>
        <dbReference type="EMBL" id="SHN67751.1"/>
    </source>
</evidence>
<dbReference type="CDD" id="cd02439">
    <property type="entry name" value="DMB-PRT_CobT"/>
    <property type="match status" value="1"/>
</dbReference>
<evidence type="ECO:0000256" key="4">
    <source>
        <dbReference type="ARBA" id="ARBA00015486"/>
    </source>
</evidence>
<gene>
    <name evidence="10" type="ORF">SAMN02745226_01780</name>
</gene>
<reference evidence="11" key="1">
    <citation type="submission" date="2016-12" db="EMBL/GenBank/DDBJ databases">
        <authorList>
            <person name="Varghese N."/>
            <person name="Submissions S."/>
        </authorList>
    </citation>
    <scope>NUCLEOTIDE SEQUENCE [LARGE SCALE GENOMIC DNA]</scope>
    <source>
        <strain evidence="11">DSM 13020</strain>
    </source>
</reference>
<evidence type="ECO:0000256" key="9">
    <source>
        <dbReference type="ARBA" id="ARBA00047340"/>
    </source>
</evidence>
<dbReference type="GO" id="GO:0008939">
    <property type="term" value="F:nicotinate-nucleotide-dimethylbenzimidazole phosphoribosyltransferase activity"/>
    <property type="evidence" value="ECO:0007669"/>
    <property type="project" value="UniProtKB-EC"/>
</dbReference>
<dbReference type="STRING" id="1121883.SAMN02745226_01780"/>
<evidence type="ECO:0000256" key="1">
    <source>
        <dbReference type="ARBA" id="ARBA00005049"/>
    </source>
</evidence>
<dbReference type="InterPro" id="IPR036087">
    <property type="entry name" value="Nict_dMeBzImd_PRibTrfase_sf"/>
</dbReference>
<proteinExistence type="inferred from homology"/>
<dbReference type="EMBL" id="FRDJ01000012">
    <property type="protein sequence ID" value="SHN67751.1"/>
    <property type="molecule type" value="Genomic_DNA"/>
</dbReference>
<name>A0A1M7TAL3_FERGO</name>
<comment type="similarity">
    <text evidence="2">Belongs to the CobT family.</text>
</comment>
<organism evidence="10 11">
    <name type="scientific">Fervidobacterium gondwanense DSM 13020</name>
    <dbReference type="NCBI Taxonomy" id="1121883"/>
    <lineage>
        <taxon>Bacteria</taxon>
        <taxon>Thermotogati</taxon>
        <taxon>Thermotogota</taxon>
        <taxon>Thermotogae</taxon>
        <taxon>Thermotogales</taxon>
        <taxon>Fervidobacteriaceae</taxon>
        <taxon>Fervidobacterium</taxon>
    </lineage>
</organism>
<evidence type="ECO:0000256" key="2">
    <source>
        <dbReference type="ARBA" id="ARBA00007110"/>
    </source>
</evidence>
<dbReference type="EC" id="2.4.2.21" evidence="3"/>
<evidence type="ECO:0000256" key="6">
    <source>
        <dbReference type="ARBA" id="ARBA00022676"/>
    </source>
</evidence>
<protein>
    <recommendedName>
        <fullName evidence="4">Nicotinate-nucleotide--dimethylbenzimidazole phosphoribosyltransferase</fullName>
        <ecNumber evidence="3">2.4.2.21</ecNumber>
    </recommendedName>
    <alternativeName>
        <fullName evidence="8">N(1)-alpha-phosphoribosyltransferase</fullName>
    </alternativeName>
</protein>
<dbReference type="PANTHER" id="PTHR43463">
    <property type="entry name" value="NICOTINATE-NUCLEOTIDE--DIMETHYLBENZIMIDAZOLE PHOSPHORIBOSYLTRANSFERASE"/>
    <property type="match status" value="1"/>
</dbReference>
<dbReference type="InterPro" id="IPR003200">
    <property type="entry name" value="Nict_dMeBzImd_PRibTrfase"/>
</dbReference>
<dbReference type="Proteomes" id="UP000184207">
    <property type="component" value="Unassembled WGS sequence"/>
</dbReference>
<evidence type="ECO:0000256" key="7">
    <source>
        <dbReference type="ARBA" id="ARBA00022679"/>
    </source>
</evidence>
<sequence>MEITRKGLNFNINATFSNELKSAIVNRLNNLTKPVGSLGYLEEIALKMGLIQGKVIPELPKRKEVYVFTADHGVAENGVSAYPQEVTYQMILNFLNGGAAINVFSRHVGADVFVVDSGVKVDVDIEHKRLIKAKIGYGTKDFTKGPAMTKEQAYACIEKGAEIADKAIEKGAELLVVGDMGIGNTTTASAVAVALGFGLDEILDIGTPLNEEGLRKKKEAIKYALEVNDPDANDPIDVLQKVGGYCIGQMAGFILKAAEEGFP</sequence>
<dbReference type="AlphaFoldDB" id="A0A1M7TAL3"/>
<dbReference type="Pfam" id="PF02277">
    <property type="entry name" value="DBI_PRT"/>
    <property type="match status" value="1"/>
</dbReference>
<comment type="pathway">
    <text evidence="1">Nucleoside biosynthesis; alpha-ribazole biosynthesis; alpha-ribazole from 5,6-dimethylbenzimidazole: step 1/2.</text>
</comment>
<dbReference type="Gene3D" id="1.10.1610.10">
    <property type="match status" value="1"/>
</dbReference>
<evidence type="ECO:0000313" key="11">
    <source>
        <dbReference type="Proteomes" id="UP000184207"/>
    </source>
</evidence>
<evidence type="ECO:0000256" key="8">
    <source>
        <dbReference type="ARBA" id="ARBA00030686"/>
    </source>
</evidence>
<dbReference type="UniPathway" id="UPA00061">
    <property type="reaction ID" value="UER00516"/>
</dbReference>
<accession>A0A1M7TAL3</accession>
<keyword evidence="5" id="KW-0169">Cobalamin biosynthesis</keyword>
<evidence type="ECO:0000256" key="5">
    <source>
        <dbReference type="ARBA" id="ARBA00022573"/>
    </source>
</evidence>
<keyword evidence="11" id="KW-1185">Reference proteome</keyword>
<comment type="catalytic activity">
    <reaction evidence="9">
        <text>5,6-dimethylbenzimidazole + nicotinate beta-D-ribonucleotide = alpha-ribazole 5'-phosphate + nicotinate + H(+)</text>
        <dbReference type="Rhea" id="RHEA:11196"/>
        <dbReference type="ChEBI" id="CHEBI:15378"/>
        <dbReference type="ChEBI" id="CHEBI:15890"/>
        <dbReference type="ChEBI" id="CHEBI:32544"/>
        <dbReference type="ChEBI" id="CHEBI:57502"/>
        <dbReference type="ChEBI" id="CHEBI:57918"/>
        <dbReference type="EC" id="2.4.2.21"/>
    </reaction>
</comment>
<dbReference type="SUPFAM" id="SSF52733">
    <property type="entry name" value="Nicotinate mononucleotide:5,6-dimethylbenzimidazole phosphoribosyltransferase (CobT)"/>
    <property type="match status" value="1"/>
</dbReference>
<dbReference type="Gene3D" id="3.40.50.10210">
    <property type="match status" value="1"/>
</dbReference>
<dbReference type="InterPro" id="IPR023195">
    <property type="entry name" value="Nict_dMeBzImd_PRibTrfase_N"/>
</dbReference>
<dbReference type="PANTHER" id="PTHR43463:SF1">
    <property type="entry name" value="NICOTINATE-NUCLEOTIDE--DIMETHYLBENZIMIDAZOLE PHOSPHORIBOSYLTRANSFERASE"/>
    <property type="match status" value="1"/>
</dbReference>
<keyword evidence="7 10" id="KW-0808">Transferase</keyword>